<evidence type="ECO:0000313" key="2">
    <source>
        <dbReference type="EMBL" id="GAB0178271.1"/>
    </source>
</evidence>
<comment type="caution">
    <text evidence="2">The sequence shown here is derived from an EMBL/GenBank/DDBJ whole genome shotgun (WGS) entry which is preliminary data.</text>
</comment>
<name>A0ABC9VY11_GRUJA</name>
<feature type="region of interest" description="Disordered" evidence="1">
    <location>
        <begin position="47"/>
        <end position="66"/>
    </location>
</feature>
<feature type="region of interest" description="Disordered" evidence="1">
    <location>
        <begin position="1157"/>
        <end position="1185"/>
    </location>
</feature>
<sequence>MAALGKGLPVEEKVALASTVACPGVRGLEAHRQLGCAFVASAVTAPDPTLVTPGPEEGAEDASAVDGGDVAAKPASVVPLVLLGCGLGVAAEEAAGDEEEEERLVASQLGPRDGEAALPLAVTALAAVAADLIVRKEGLVASLPPDAPSELPSGVGVVGAVSVLPSPPAILVVKGVASDRAERAEGVLVLGSAVVLLPWFGVGLSPSAGGVVARLAAEAMAALGKGLPVEEKVALASTVACPGVRGLEVSRAACVSALPAGVEARPASVASEARDVTEAEADVLGLGAPAAGLRVVASAVTAPDPTLVTPGPEEGAEDASAVDGGDVAAKPASVVPLVLLGCGLGVAAEEAAGDEEEEERLVASQLGPRDGEAALPLAVTALAAVVADLIVRKEGLVASLPPDAPSELPSGVGVVGAVSVLPSPPAILVVEGVASDRAERAEGVLALGSAVVLLPWFGVGLSPSAGGVVARLAAEAMAALGKGLPVEEKVALASTVACPGVRGLEVSRAACVSALPAGVEARPASVASEARDVTEAEADVLGLGAPAAGLRVVASAVTAPDPALVTPGPEEGAEDASAVDGGDVAAKPASVVPLVLLGCGLGVAAEEAAGDEEEEERLVASQLGPRDGEAALPLAVTALAAVAADLIVRKEGLVASLPPDAPSELPSGVGVVGAVSVLPSPPAILVVKGVASDRAERAEGVLVLGSAVVLLPWFGVGLSPSAGGVVARLAAEAMAALGKGLPVEEKVALASTVACPGVRGLEVSRAACVSALPAGVEARPASVASEARDVTEAEADVLGLGAPAAGLRVVASAVTAPDPTLVTPGPEEGAEDASAVDGGDVAAKPASVVPLVLLGCGLGVAAEEAAGDEEEEERLVASQLGPRDGEAALPLAVTALAAVVADLIVRKEGLVASLPPDAPSELPSGVGVVGAVSVLPSPPAILVVKGVASDRAERAEGVLVLGSAVVLLPWFGVGLSPSAGGVVARLAAEAMAALGKGLPVEEKVALASTVACPGVRGLEVSRAACVSALPAGVEARPASVASEARDVTEAEADVLGLGAPAAGLRVVASAVTAPDPALVTPGPEEGAEDASAVDGGDVAAKPASVVPLVLLGCGLGVAAEEAAGDEEEEERLVASQLGPRDGEAAMPLAVTALAQWRQTSSLGRRGSSPRSRQTPRVSCLPELAS</sequence>
<organism evidence="2 3">
    <name type="scientific">Grus japonensis</name>
    <name type="common">Japanese crane</name>
    <name type="synonym">Red-crowned crane</name>
    <dbReference type="NCBI Taxonomy" id="30415"/>
    <lineage>
        <taxon>Eukaryota</taxon>
        <taxon>Metazoa</taxon>
        <taxon>Chordata</taxon>
        <taxon>Craniata</taxon>
        <taxon>Vertebrata</taxon>
        <taxon>Euteleostomi</taxon>
        <taxon>Archelosauria</taxon>
        <taxon>Archosauria</taxon>
        <taxon>Dinosauria</taxon>
        <taxon>Saurischia</taxon>
        <taxon>Theropoda</taxon>
        <taxon>Coelurosauria</taxon>
        <taxon>Aves</taxon>
        <taxon>Neognathae</taxon>
        <taxon>Neoaves</taxon>
        <taxon>Gruiformes</taxon>
        <taxon>Gruidae</taxon>
        <taxon>Grus</taxon>
    </lineage>
</organism>
<dbReference type="Proteomes" id="UP001623348">
    <property type="component" value="Unassembled WGS sequence"/>
</dbReference>
<evidence type="ECO:0000256" key="1">
    <source>
        <dbReference type="SAM" id="MobiDB-lite"/>
    </source>
</evidence>
<feature type="compositionally biased region" description="Low complexity" evidence="1">
    <location>
        <begin position="1159"/>
        <end position="1176"/>
    </location>
</feature>
<evidence type="ECO:0000313" key="3">
    <source>
        <dbReference type="Proteomes" id="UP001623348"/>
    </source>
</evidence>
<accession>A0ABC9VY11</accession>
<proteinExistence type="predicted"/>
<protein>
    <submittedName>
        <fullName evidence="2">Mucin-2-like</fullName>
    </submittedName>
</protein>
<reference evidence="2 3" key="1">
    <citation type="submission" date="2024-06" db="EMBL/GenBank/DDBJ databases">
        <title>The draft genome of Grus japonensis, version 3.</title>
        <authorList>
            <person name="Nabeshima K."/>
            <person name="Suzuki S."/>
            <person name="Onuma M."/>
        </authorList>
    </citation>
    <scope>NUCLEOTIDE SEQUENCE [LARGE SCALE GENOMIC DNA]</scope>
    <source>
        <strain evidence="2 3">451A</strain>
    </source>
</reference>
<dbReference type="EMBL" id="BAAFJT010000001">
    <property type="protein sequence ID" value="GAB0178271.1"/>
    <property type="molecule type" value="Genomic_DNA"/>
</dbReference>
<keyword evidence="3" id="KW-1185">Reference proteome</keyword>
<feature type="region of interest" description="Disordered" evidence="1">
    <location>
        <begin position="1121"/>
        <end position="1140"/>
    </location>
</feature>
<gene>
    <name evidence="2" type="ORF">GRJ2_000292400</name>
</gene>
<dbReference type="AlphaFoldDB" id="A0ABC9VY11"/>